<feature type="region of interest" description="Disordered" evidence="1">
    <location>
        <begin position="1"/>
        <end position="28"/>
    </location>
</feature>
<evidence type="ECO:0000256" key="1">
    <source>
        <dbReference type="SAM" id="MobiDB-lite"/>
    </source>
</evidence>
<sequence>MAVRMPGGGAAESKASSPVHAARNSNVTDRSDELLEDALRLSSHVSFDEHRRPRRLQGTATTLEDTNRTVAEAKGVLHDIGCKIIKEKLWLVLIIVMLTTIDGLMAYRLATNDGRLGKKK</sequence>
<evidence type="ECO:0000313" key="3">
    <source>
        <dbReference type="EMBL" id="KAK7232586.1"/>
    </source>
</evidence>
<comment type="caution">
    <text evidence="3">The sequence shown here is derived from an EMBL/GenBank/DDBJ whole genome shotgun (WGS) entry which is preliminary data.</text>
</comment>
<dbReference type="EMBL" id="JBBJCI010000367">
    <property type="protein sequence ID" value="KAK7232586.1"/>
    <property type="molecule type" value="Genomic_DNA"/>
</dbReference>
<organism evidence="3 4">
    <name type="scientific">Aureococcus anophagefferens</name>
    <name type="common">Harmful bloom alga</name>
    <dbReference type="NCBI Taxonomy" id="44056"/>
    <lineage>
        <taxon>Eukaryota</taxon>
        <taxon>Sar</taxon>
        <taxon>Stramenopiles</taxon>
        <taxon>Ochrophyta</taxon>
        <taxon>Pelagophyceae</taxon>
        <taxon>Pelagomonadales</taxon>
        <taxon>Pelagomonadaceae</taxon>
        <taxon>Aureococcus</taxon>
    </lineage>
</organism>
<keyword evidence="2" id="KW-0472">Membrane</keyword>
<feature type="transmembrane region" description="Helical" evidence="2">
    <location>
        <begin position="89"/>
        <end position="110"/>
    </location>
</feature>
<gene>
    <name evidence="3" type="ORF">SO694_00035038</name>
</gene>
<dbReference type="Proteomes" id="UP001363151">
    <property type="component" value="Unassembled WGS sequence"/>
</dbReference>
<evidence type="ECO:0008006" key="5">
    <source>
        <dbReference type="Google" id="ProtNLM"/>
    </source>
</evidence>
<name>A0ABR1FKJ4_AURAN</name>
<accession>A0ABR1FKJ4</accession>
<keyword evidence="4" id="KW-1185">Reference proteome</keyword>
<keyword evidence="2" id="KW-1133">Transmembrane helix</keyword>
<reference evidence="3 4" key="1">
    <citation type="submission" date="2024-03" db="EMBL/GenBank/DDBJ databases">
        <title>Aureococcus anophagefferens CCMP1851 and Kratosvirus quantuckense: Draft genome of a second virus-susceptible host strain in the model system.</title>
        <authorList>
            <person name="Chase E."/>
            <person name="Truchon A.R."/>
            <person name="Schepens W."/>
            <person name="Wilhelm S.W."/>
        </authorList>
    </citation>
    <scope>NUCLEOTIDE SEQUENCE [LARGE SCALE GENOMIC DNA]</scope>
    <source>
        <strain evidence="3 4">CCMP1851</strain>
    </source>
</reference>
<proteinExistence type="predicted"/>
<evidence type="ECO:0000313" key="4">
    <source>
        <dbReference type="Proteomes" id="UP001363151"/>
    </source>
</evidence>
<protein>
    <recommendedName>
        <fullName evidence="5">GOLD domain-containing protein</fullName>
    </recommendedName>
</protein>
<keyword evidence="2" id="KW-0812">Transmembrane</keyword>
<feature type="compositionally biased region" description="Gly residues" evidence="1">
    <location>
        <begin position="1"/>
        <end position="10"/>
    </location>
</feature>
<evidence type="ECO:0000256" key="2">
    <source>
        <dbReference type="SAM" id="Phobius"/>
    </source>
</evidence>